<gene>
    <name evidence="1" type="ORF">PHPALM_28313</name>
</gene>
<sequence length="77" mass="8647">MDIPQTAVGAYKYQRALFKRWITKGYDPMSVLIKVFNKRSVAAAGAQEKSIIAAYKPIYEKANGIDMVDNAVVPRRL</sequence>
<comment type="caution">
    <text evidence="1">The sequence shown here is derived from an EMBL/GenBank/DDBJ whole genome shotgun (WGS) entry which is preliminary data.</text>
</comment>
<evidence type="ECO:0000313" key="2">
    <source>
        <dbReference type="Proteomes" id="UP000237271"/>
    </source>
</evidence>
<name>A0A2P4XAI7_9STRA</name>
<protein>
    <submittedName>
        <fullName evidence="1">RxLR effector family</fullName>
    </submittedName>
</protein>
<accession>A0A2P4XAI7</accession>
<organism evidence="1 2">
    <name type="scientific">Phytophthora palmivora</name>
    <dbReference type="NCBI Taxonomy" id="4796"/>
    <lineage>
        <taxon>Eukaryota</taxon>
        <taxon>Sar</taxon>
        <taxon>Stramenopiles</taxon>
        <taxon>Oomycota</taxon>
        <taxon>Peronosporomycetes</taxon>
        <taxon>Peronosporales</taxon>
        <taxon>Peronosporaceae</taxon>
        <taxon>Phytophthora</taxon>
    </lineage>
</organism>
<proteinExistence type="predicted"/>
<evidence type="ECO:0000313" key="1">
    <source>
        <dbReference type="EMBL" id="POM62529.1"/>
    </source>
</evidence>
<reference evidence="1 2" key="1">
    <citation type="journal article" date="2017" name="Genome Biol. Evol.">
        <title>Phytophthora megakarya and P. palmivora, closely related causal agents of cacao black pod rot, underwent increases in genome sizes and gene numbers by different mechanisms.</title>
        <authorList>
            <person name="Ali S.S."/>
            <person name="Shao J."/>
            <person name="Lary D.J."/>
            <person name="Kronmiller B."/>
            <person name="Shen D."/>
            <person name="Strem M.D."/>
            <person name="Amoako-Attah I."/>
            <person name="Akrofi A.Y."/>
            <person name="Begoude B.A."/>
            <person name="Ten Hoopen G.M."/>
            <person name="Coulibaly K."/>
            <person name="Kebe B.I."/>
            <person name="Melnick R.L."/>
            <person name="Guiltinan M.J."/>
            <person name="Tyler B.M."/>
            <person name="Meinhardt L.W."/>
            <person name="Bailey B.A."/>
        </authorList>
    </citation>
    <scope>NUCLEOTIDE SEQUENCE [LARGE SCALE GENOMIC DNA]</scope>
    <source>
        <strain evidence="2">sbr112.9</strain>
    </source>
</reference>
<dbReference type="AlphaFoldDB" id="A0A2P4XAI7"/>
<keyword evidence="2" id="KW-1185">Reference proteome</keyword>
<dbReference type="EMBL" id="NCKW01015547">
    <property type="protein sequence ID" value="POM62529.1"/>
    <property type="molecule type" value="Genomic_DNA"/>
</dbReference>
<dbReference type="Proteomes" id="UP000237271">
    <property type="component" value="Unassembled WGS sequence"/>
</dbReference>